<dbReference type="Proteomes" id="UP001601992">
    <property type="component" value="Unassembled WGS sequence"/>
</dbReference>
<proteinExistence type="predicted"/>
<accession>A0ABW6RRW5</accession>
<dbReference type="InterPro" id="IPR050807">
    <property type="entry name" value="TransReg_Diox_bact_type"/>
</dbReference>
<feature type="domain" description="HTH cro/C1-type" evidence="2">
    <location>
        <begin position="32"/>
        <end position="86"/>
    </location>
</feature>
<dbReference type="CDD" id="cd00093">
    <property type="entry name" value="HTH_XRE"/>
    <property type="match status" value="1"/>
</dbReference>
<keyword evidence="4" id="KW-1185">Reference proteome</keyword>
<reference evidence="3 4" key="1">
    <citation type="submission" date="2024-10" db="EMBL/GenBank/DDBJ databases">
        <title>The Natural Products Discovery Center: Release of the First 8490 Sequenced Strains for Exploring Actinobacteria Biosynthetic Diversity.</title>
        <authorList>
            <person name="Kalkreuter E."/>
            <person name="Kautsar S.A."/>
            <person name="Yang D."/>
            <person name="Bader C.D."/>
            <person name="Teijaro C.N."/>
            <person name="Fluegel L."/>
            <person name="Davis C.M."/>
            <person name="Simpson J.R."/>
            <person name="Lauterbach L."/>
            <person name="Steele A.D."/>
            <person name="Gui C."/>
            <person name="Meng S."/>
            <person name="Li G."/>
            <person name="Viehrig K."/>
            <person name="Ye F."/>
            <person name="Su P."/>
            <person name="Kiefer A.F."/>
            <person name="Nichols A."/>
            <person name="Cepeda A.J."/>
            <person name="Yan W."/>
            <person name="Fan B."/>
            <person name="Jiang Y."/>
            <person name="Adhikari A."/>
            <person name="Zheng C.-J."/>
            <person name="Schuster L."/>
            <person name="Cowan T.M."/>
            <person name="Smanski M.J."/>
            <person name="Chevrette M.G."/>
            <person name="De Carvalho L.P.S."/>
            <person name="Shen B."/>
        </authorList>
    </citation>
    <scope>NUCLEOTIDE SEQUENCE [LARGE SCALE GENOMIC DNA]</scope>
    <source>
        <strain evidence="3 4">NPDC002593</strain>
    </source>
</reference>
<dbReference type="SUPFAM" id="SSF51182">
    <property type="entry name" value="RmlC-like cupins"/>
    <property type="match status" value="1"/>
</dbReference>
<dbReference type="PROSITE" id="PS50943">
    <property type="entry name" value="HTH_CROC1"/>
    <property type="match status" value="1"/>
</dbReference>
<dbReference type="Gene3D" id="2.60.120.10">
    <property type="entry name" value="Jelly Rolls"/>
    <property type="match status" value="1"/>
</dbReference>
<dbReference type="PANTHER" id="PTHR46797">
    <property type="entry name" value="HTH-TYPE TRANSCRIPTIONAL REGULATOR"/>
    <property type="match status" value="1"/>
</dbReference>
<dbReference type="CDD" id="cd02209">
    <property type="entry name" value="cupin_XRE_C"/>
    <property type="match status" value="1"/>
</dbReference>
<evidence type="ECO:0000313" key="3">
    <source>
        <dbReference type="EMBL" id="MFF3566743.1"/>
    </source>
</evidence>
<dbReference type="Pfam" id="PF01381">
    <property type="entry name" value="HTH_3"/>
    <property type="match status" value="1"/>
</dbReference>
<evidence type="ECO:0000313" key="4">
    <source>
        <dbReference type="Proteomes" id="UP001601992"/>
    </source>
</evidence>
<sequence length="219" mass="23563">MVEDTDEVAGGDDTTGDGVLARDFLLRVGERIRATRIDRGLTVQHLADLSGVSRRLLTQIEHGQANPSLVAVTRIARSLGTEFTELIGDAGPAEGAVERVPPEKYSLVWTSPAGSSAHLLVSTTGVRTADLWSWTLSPGDTYRGLPDPPGSFELFHVTHGHLSVLADGVEVTMAPGESGRLRSDRPYSYHNHGAEPVVFLRTVALASGTRAPRPKEHDR</sequence>
<dbReference type="EMBL" id="JBIAQY010000001">
    <property type="protein sequence ID" value="MFF3566743.1"/>
    <property type="molecule type" value="Genomic_DNA"/>
</dbReference>
<comment type="caution">
    <text evidence="3">The sequence shown here is derived from an EMBL/GenBank/DDBJ whole genome shotgun (WGS) entry which is preliminary data.</text>
</comment>
<dbReference type="SMART" id="SM00530">
    <property type="entry name" value="HTH_XRE"/>
    <property type="match status" value="1"/>
</dbReference>
<dbReference type="InterPro" id="IPR011051">
    <property type="entry name" value="RmlC_Cupin_sf"/>
</dbReference>
<gene>
    <name evidence="3" type="ORF">ACFYXQ_03060</name>
</gene>
<organism evidence="3 4">
    <name type="scientific">Nocardia jiangxiensis</name>
    <dbReference type="NCBI Taxonomy" id="282685"/>
    <lineage>
        <taxon>Bacteria</taxon>
        <taxon>Bacillati</taxon>
        <taxon>Actinomycetota</taxon>
        <taxon>Actinomycetes</taxon>
        <taxon>Mycobacteriales</taxon>
        <taxon>Nocardiaceae</taxon>
        <taxon>Nocardia</taxon>
    </lineage>
</organism>
<dbReference type="InterPro" id="IPR014710">
    <property type="entry name" value="RmlC-like_jellyroll"/>
</dbReference>
<dbReference type="Pfam" id="PF07883">
    <property type="entry name" value="Cupin_2"/>
    <property type="match status" value="1"/>
</dbReference>
<name>A0ABW6RRW5_9NOCA</name>
<dbReference type="InterPro" id="IPR001387">
    <property type="entry name" value="Cro/C1-type_HTH"/>
</dbReference>
<evidence type="ECO:0000259" key="2">
    <source>
        <dbReference type="PROSITE" id="PS50943"/>
    </source>
</evidence>
<dbReference type="InterPro" id="IPR010982">
    <property type="entry name" value="Lambda_DNA-bd_dom_sf"/>
</dbReference>
<dbReference type="RefSeq" id="WP_051192654.1">
    <property type="nucleotide sequence ID" value="NZ_JBIAQY010000001.1"/>
</dbReference>
<keyword evidence="1" id="KW-0238">DNA-binding</keyword>
<dbReference type="InterPro" id="IPR013096">
    <property type="entry name" value="Cupin_2"/>
</dbReference>
<protein>
    <submittedName>
        <fullName evidence="3">Helix-turn-helix domain-containing protein</fullName>
    </submittedName>
</protein>
<dbReference type="SUPFAM" id="SSF47413">
    <property type="entry name" value="lambda repressor-like DNA-binding domains"/>
    <property type="match status" value="1"/>
</dbReference>
<dbReference type="PANTHER" id="PTHR46797:SF1">
    <property type="entry name" value="METHYLPHOSPHONATE SYNTHASE"/>
    <property type="match status" value="1"/>
</dbReference>
<evidence type="ECO:0000256" key="1">
    <source>
        <dbReference type="ARBA" id="ARBA00023125"/>
    </source>
</evidence>
<dbReference type="Gene3D" id="1.10.260.40">
    <property type="entry name" value="lambda repressor-like DNA-binding domains"/>
    <property type="match status" value="1"/>
</dbReference>